<gene>
    <name evidence="12" type="ORF">A2U01_0001004</name>
</gene>
<dbReference type="GO" id="GO:0016020">
    <property type="term" value="C:membrane"/>
    <property type="evidence" value="ECO:0007669"/>
    <property type="project" value="UniProtKB-SubCell"/>
</dbReference>
<evidence type="ECO:0000256" key="6">
    <source>
        <dbReference type="ARBA" id="ARBA00022989"/>
    </source>
</evidence>
<dbReference type="Pfam" id="PF13855">
    <property type="entry name" value="LRR_8"/>
    <property type="match status" value="1"/>
</dbReference>
<comment type="caution">
    <text evidence="12">The sequence shown here is derived from an EMBL/GenBank/DDBJ whole genome shotgun (WGS) entry which is preliminary data.</text>
</comment>
<dbReference type="Pfam" id="PF08263">
    <property type="entry name" value="LRRNT_2"/>
    <property type="match status" value="1"/>
</dbReference>
<dbReference type="InterPro" id="IPR001611">
    <property type="entry name" value="Leu-rich_rpt"/>
</dbReference>
<accession>A0A392LZS2</accession>
<dbReference type="AlphaFoldDB" id="A0A392LZS2"/>
<dbReference type="GO" id="GO:0016301">
    <property type="term" value="F:kinase activity"/>
    <property type="evidence" value="ECO:0007669"/>
    <property type="project" value="UniProtKB-KW"/>
</dbReference>
<dbReference type="PANTHER" id="PTHR47986:SF10">
    <property type="entry name" value="RECEPTOR-LIKE KINASE TMK4"/>
    <property type="match status" value="1"/>
</dbReference>
<dbReference type="SMART" id="SM00369">
    <property type="entry name" value="LRR_TYP"/>
    <property type="match status" value="4"/>
</dbReference>
<dbReference type="Pfam" id="PF00560">
    <property type="entry name" value="LRR_1"/>
    <property type="match status" value="2"/>
</dbReference>
<keyword evidence="8 12" id="KW-0675">Receptor</keyword>
<dbReference type="Gene3D" id="3.80.10.10">
    <property type="entry name" value="Ribonuclease Inhibitor"/>
    <property type="match status" value="2"/>
</dbReference>
<dbReference type="InterPro" id="IPR032675">
    <property type="entry name" value="LRR_dom_sf"/>
</dbReference>
<name>A0A392LZS2_9FABA</name>
<evidence type="ECO:0000256" key="2">
    <source>
        <dbReference type="ARBA" id="ARBA00022614"/>
    </source>
</evidence>
<keyword evidence="13" id="KW-1185">Reference proteome</keyword>
<dbReference type="InterPro" id="IPR052422">
    <property type="entry name" value="Auxin_Ser/Thr_Kinase"/>
</dbReference>
<organism evidence="12 13">
    <name type="scientific">Trifolium medium</name>
    <dbReference type="NCBI Taxonomy" id="97028"/>
    <lineage>
        <taxon>Eukaryota</taxon>
        <taxon>Viridiplantae</taxon>
        <taxon>Streptophyta</taxon>
        <taxon>Embryophyta</taxon>
        <taxon>Tracheophyta</taxon>
        <taxon>Spermatophyta</taxon>
        <taxon>Magnoliopsida</taxon>
        <taxon>eudicotyledons</taxon>
        <taxon>Gunneridae</taxon>
        <taxon>Pentapetalae</taxon>
        <taxon>rosids</taxon>
        <taxon>fabids</taxon>
        <taxon>Fabales</taxon>
        <taxon>Fabaceae</taxon>
        <taxon>Papilionoideae</taxon>
        <taxon>50 kb inversion clade</taxon>
        <taxon>NPAAA clade</taxon>
        <taxon>Hologalegina</taxon>
        <taxon>IRL clade</taxon>
        <taxon>Trifolieae</taxon>
        <taxon>Trifolium</taxon>
    </lineage>
</organism>
<sequence length="498" mass="55208">MKTLHQQSVLYYFSILLFIVTIVIVNGDDEEDYMSELLKTLTTTPESWSNNTHYCKWNGIVCRSSRVVAIKLPSSSLSGRLPPYLNSLTNLTHIDLHNNSLSGPVPYLSELSLLETFLLGHNNFTSIIDGSFEMLPNLLTLNLSNNLNLSPWILPIYLKHSSLLQTLDLEATNIIGSLPSEMFNWFPNLNTVFLSHNNITGILPPSLGKSGVKYLRFNNQGTWNGDNVGTIDVISSMRFLSQAWLHNNLFSGQIPNMSNCTYLFDLQLHSNQLTGLVPHSLLTLSSLKSISLDDNYLQGPLPVFHKGVKATWEGNNFCRNDSGPCDSQVTIFLEIIAAFGYPDFLTSKESNPCIEWRLFFTGVFIMCERGKIVSFSLENKELSGTISPAFSKLSNLVNLTLANNSLTGLIPYSLTTLPQLRLLDVSNNNLSGELPKFPSKVNLTTRGNAMLGKNISQTLGGGINETASHHGSLSKTAKLKPFWIAENVRSPTLARDMA</sequence>
<dbReference type="EMBL" id="LXQA010000821">
    <property type="protein sequence ID" value="MCH80238.1"/>
    <property type="molecule type" value="Genomic_DNA"/>
</dbReference>
<dbReference type="PANTHER" id="PTHR47986">
    <property type="entry name" value="OSJNBA0070M12.3 PROTEIN"/>
    <property type="match status" value="1"/>
</dbReference>
<evidence type="ECO:0000256" key="9">
    <source>
        <dbReference type="ARBA" id="ARBA00023180"/>
    </source>
</evidence>
<proteinExistence type="predicted"/>
<keyword evidence="4" id="KW-0732">Signal</keyword>
<feature type="transmembrane region" description="Helical" evidence="10">
    <location>
        <begin position="9"/>
        <end position="27"/>
    </location>
</feature>
<reference evidence="12 13" key="1">
    <citation type="journal article" date="2018" name="Front. Plant Sci.">
        <title>Red Clover (Trifolium pratense) and Zigzag Clover (T. medium) - A Picture of Genomic Similarities and Differences.</title>
        <authorList>
            <person name="Dluhosova J."/>
            <person name="Istvanek J."/>
            <person name="Nedelnik J."/>
            <person name="Repkova J."/>
        </authorList>
    </citation>
    <scope>NUCLEOTIDE SEQUENCE [LARGE SCALE GENOMIC DNA]</scope>
    <source>
        <strain evidence="13">cv. 10/8</strain>
        <tissue evidence="12">Leaf</tissue>
    </source>
</reference>
<dbReference type="Proteomes" id="UP000265520">
    <property type="component" value="Unassembled WGS sequence"/>
</dbReference>
<evidence type="ECO:0000256" key="8">
    <source>
        <dbReference type="ARBA" id="ARBA00023170"/>
    </source>
</evidence>
<evidence type="ECO:0000313" key="12">
    <source>
        <dbReference type="EMBL" id="MCH80238.1"/>
    </source>
</evidence>
<evidence type="ECO:0000259" key="11">
    <source>
        <dbReference type="Pfam" id="PF08263"/>
    </source>
</evidence>
<evidence type="ECO:0000256" key="7">
    <source>
        <dbReference type="ARBA" id="ARBA00023136"/>
    </source>
</evidence>
<keyword evidence="3 10" id="KW-0812">Transmembrane</keyword>
<keyword evidence="7 10" id="KW-0472">Membrane</keyword>
<keyword evidence="2" id="KW-0433">Leucine-rich repeat</keyword>
<keyword evidence="12" id="KW-0808">Transferase</keyword>
<keyword evidence="5" id="KW-0677">Repeat</keyword>
<evidence type="ECO:0000313" key="13">
    <source>
        <dbReference type="Proteomes" id="UP000265520"/>
    </source>
</evidence>
<evidence type="ECO:0000256" key="4">
    <source>
        <dbReference type="ARBA" id="ARBA00022729"/>
    </source>
</evidence>
<dbReference type="InterPro" id="IPR003591">
    <property type="entry name" value="Leu-rich_rpt_typical-subtyp"/>
</dbReference>
<evidence type="ECO:0000256" key="10">
    <source>
        <dbReference type="SAM" id="Phobius"/>
    </source>
</evidence>
<protein>
    <submittedName>
        <fullName evidence="12">Putative receptor protein kinase TMK1-like</fullName>
    </submittedName>
</protein>
<dbReference type="SUPFAM" id="SSF52058">
    <property type="entry name" value="L domain-like"/>
    <property type="match status" value="1"/>
</dbReference>
<keyword evidence="6 10" id="KW-1133">Transmembrane helix</keyword>
<dbReference type="FunFam" id="3.80.10.10:FF:000129">
    <property type="entry name" value="Leucine-rich repeat receptor-like kinase"/>
    <property type="match status" value="1"/>
</dbReference>
<keyword evidence="9" id="KW-0325">Glycoprotein</keyword>
<comment type="subcellular location">
    <subcellularLocation>
        <location evidence="1">Membrane</location>
        <topology evidence="1">Single-pass membrane protein</topology>
    </subcellularLocation>
</comment>
<evidence type="ECO:0000256" key="1">
    <source>
        <dbReference type="ARBA" id="ARBA00004167"/>
    </source>
</evidence>
<feature type="domain" description="Leucine-rich repeat-containing N-terminal plant-type" evidence="11">
    <location>
        <begin position="38"/>
        <end position="62"/>
    </location>
</feature>
<dbReference type="InterPro" id="IPR013210">
    <property type="entry name" value="LRR_N_plant-typ"/>
</dbReference>
<keyword evidence="12" id="KW-0418">Kinase</keyword>
<evidence type="ECO:0000256" key="5">
    <source>
        <dbReference type="ARBA" id="ARBA00022737"/>
    </source>
</evidence>
<evidence type="ECO:0000256" key="3">
    <source>
        <dbReference type="ARBA" id="ARBA00022692"/>
    </source>
</evidence>